<dbReference type="RefSeq" id="WP_224860745.1">
    <property type="nucleotide sequence ID" value="NZ_JAYJJS010000009.1"/>
</dbReference>
<feature type="transmembrane region" description="Helical" evidence="2">
    <location>
        <begin position="95"/>
        <end position="117"/>
    </location>
</feature>
<name>A0ABU5YFA0_9MYCO</name>
<comment type="caution">
    <text evidence="4">The sequence shown here is derived from an EMBL/GenBank/DDBJ whole genome shotgun (WGS) entry which is preliminary data.</text>
</comment>
<proteinExistence type="inferred from homology"/>
<dbReference type="EC" id="3.4.23.-" evidence="4"/>
<organism evidence="4 5">
    <name type="scientific">[Mycobacterium] zoologicum</name>
    <dbReference type="NCBI Taxonomy" id="2872311"/>
    <lineage>
        <taxon>Bacteria</taxon>
        <taxon>Bacillati</taxon>
        <taxon>Actinomycetota</taxon>
        <taxon>Actinomycetes</taxon>
        <taxon>Mycobacteriales</taxon>
        <taxon>Mycobacteriaceae</taxon>
        <taxon>Mycolicibacter</taxon>
    </lineage>
</organism>
<evidence type="ECO:0000313" key="5">
    <source>
        <dbReference type="Proteomes" id="UP001299046"/>
    </source>
</evidence>
<evidence type="ECO:0000259" key="3">
    <source>
        <dbReference type="Pfam" id="PF01478"/>
    </source>
</evidence>
<evidence type="ECO:0000313" key="4">
    <source>
        <dbReference type="EMBL" id="MEB3048703.1"/>
    </source>
</evidence>
<reference evidence="4 5" key="1">
    <citation type="submission" date="2023-12" db="EMBL/GenBank/DDBJ databases">
        <title>Description of new species of Mycobacterium terrae complex isolated from sewage at the Sao Paulo Zoological Park Foundation in Brazil.</title>
        <authorList>
            <person name="Romagnoli C.L."/>
            <person name="Conceicao E.C."/>
            <person name="Machado E."/>
            <person name="Barreto L.B.P.F."/>
            <person name="Sharma A."/>
            <person name="Silva N.M."/>
            <person name="Marques L.E."/>
            <person name="Juliana M.A."/>
            <person name="Lourenco M.C.S."/>
            <person name="Digiampietri L.A."/>
            <person name="Suffys P.N."/>
            <person name="Viana-Niero C."/>
        </authorList>
    </citation>
    <scope>NUCLEOTIDE SEQUENCE [LARGE SCALE GENOMIC DNA]</scope>
    <source>
        <strain evidence="4 5">MYC123</strain>
    </source>
</reference>
<dbReference type="EMBL" id="JAYJJT010000002">
    <property type="protein sequence ID" value="MEB3048703.1"/>
    <property type="molecule type" value="Genomic_DNA"/>
</dbReference>
<keyword evidence="2" id="KW-0812">Transmembrane</keyword>
<dbReference type="Pfam" id="PF01478">
    <property type="entry name" value="Peptidase_A24"/>
    <property type="match status" value="1"/>
</dbReference>
<accession>A0ABU5YFA0</accession>
<keyword evidence="2" id="KW-1133">Transmembrane helix</keyword>
<feature type="domain" description="Prepilin type IV endopeptidase peptidase" evidence="3">
    <location>
        <begin position="9"/>
        <end position="105"/>
    </location>
</feature>
<evidence type="ECO:0000256" key="2">
    <source>
        <dbReference type="SAM" id="Phobius"/>
    </source>
</evidence>
<keyword evidence="5" id="KW-1185">Reference proteome</keyword>
<dbReference type="PANTHER" id="PTHR30487:SF0">
    <property type="entry name" value="PREPILIN LEADER PEPTIDASE_N-METHYLTRANSFERASE-RELATED"/>
    <property type="match status" value="1"/>
</dbReference>
<protein>
    <submittedName>
        <fullName evidence="4">A24 family peptidase</fullName>
        <ecNumber evidence="4">3.4.23.-</ecNumber>
    </submittedName>
</protein>
<evidence type="ECO:0000256" key="1">
    <source>
        <dbReference type="ARBA" id="ARBA00005801"/>
    </source>
</evidence>
<dbReference type="Gene3D" id="1.20.120.1220">
    <property type="match status" value="1"/>
</dbReference>
<feature type="transmembrane region" description="Helical" evidence="2">
    <location>
        <begin position="52"/>
        <end position="69"/>
    </location>
</feature>
<feature type="transmembrane region" description="Helical" evidence="2">
    <location>
        <begin position="28"/>
        <end position="45"/>
    </location>
</feature>
<sequence length="142" mass="14347">MHAVVAGLVLGWLTALSGYDIRRRRLPNALTLPAAIAMPAVAFWVGRGPAALAGAAGLSAVYLVVHLIAPDGLGAGDVKLAVSLGALTGAFGADVWLLAAVAAPLLTGLWALFVLAVRRSRTVPHGPSMCLASVVAAGLAMY</sequence>
<keyword evidence="4" id="KW-0378">Hydrolase</keyword>
<comment type="similarity">
    <text evidence="1">Belongs to the peptidase A24 family.</text>
</comment>
<dbReference type="InterPro" id="IPR000045">
    <property type="entry name" value="Prepilin_IV_endopep_pep"/>
</dbReference>
<dbReference type="InterPro" id="IPR050882">
    <property type="entry name" value="Prepilin_peptidase/N-MTase"/>
</dbReference>
<dbReference type="GO" id="GO:0016787">
    <property type="term" value="F:hydrolase activity"/>
    <property type="evidence" value="ECO:0007669"/>
    <property type="project" value="UniProtKB-KW"/>
</dbReference>
<dbReference type="Proteomes" id="UP001299046">
    <property type="component" value="Unassembled WGS sequence"/>
</dbReference>
<keyword evidence="2" id="KW-0472">Membrane</keyword>
<gene>
    <name evidence="4" type="ORF">KV112_02935</name>
</gene>
<dbReference type="PANTHER" id="PTHR30487">
    <property type="entry name" value="TYPE 4 PREPILIN-LIKE PROTEINS LEADER PEPTIDE-PROCESSING ENZYME"/>
    <property type="match status" value="1"/>
</dbReference>